<evidence type="ECO:0000259" key="6">
    <source>
        <dbReference type="PROSITE" id="PS50931"/>
    </source>
</evidence>
<organism evidence="7 8">
    <name type="scientific">Bailinhaonella thermotolerans</name>
    <dbReference type="NCBI Taxonomy" id="1070861"/>
    <lineage>
        <taxon>Bacteria</taxon>
        <taxon>Bacillati</taxon>
        <taxon>Actinomycetota</taxon>
        <taxon>Actinomycetes</taxon>
        <taxon>Streptosporangiales</taxon>
        <taxon>Streptosporangiaceae</taxon>
        <taxon>Bailinhaonella</taxon>
    </lineage>
</organism>
<dbReference type="GO" id="GO:0003677">
    <property type="term" value="F:DNA binding"/>
    <property type="evidence" value="ECO:0007669"/>
    <property type="project" value="UniProtKB-KW"/>
</dbReference>
<name>A0A3A4B262_9ACTN</name>
<evidence type="ECO:0000256" key="5">
    <source>
        <dbReference type="SAM" id="MobiDB-lite"/>
    </source>
</evidence>
<keyword evidence="3" id="KW-0238">DNA-binding</keyword>
<sequence>MDLESVRTFVAAADAGRFQDAAAELAVTQQAVSKRIAALERDLGVRLFTRTPRGAELTIDGQAFLPHARDLLRVAERAASSVLAGRRPLRVDVIASRSAASALMRAFHRAHPEIELDVVMLFDVDTAVAALRSGAIDATFRAVAAPGRPLPEDVESARVDDEPLELLTGPAHALASARSVTVAQLTGHRIWIPGIVPGTEWAAYYDDLIAEFGLTIEATGPNFGSDALLDTIADTPALATLMGGHTRLVWPAGHGLRRIPVTDPTPVYPHSLLWRRGNPHPALPALRAHLAATAAAPGAPGTWTPPWAIPHTASSPPPAVPAEPGARPALPAEPGAGSAVSAERGDGRARRRPPALPYRTTQVP</sequence>
<dbReference type="Proteomes" id="UP000265768">
    <property type="component" value="Unassembled WGS sequence"/>
</dbReference>
<dbReference type="PROSITE" id="PS50931">
    <property type="entry name" value="HTH_LYSR"/>
    <property type="match status" value="1"/>
</dbReference>
<dbReference type="InterPro" id="IPR005119">
    <property type="entry name" value="LysR_subst-bd"/>
</dbReference>
<dbReference type="InterPro" id="IPR036388">
    <property type="entry name" value="WH-like_DNA-bd_sf"/>
</dbReference>
<dbReference type="Gene3D" id="1.10.10.10">
    <property type="entry name" value="Winged helix-like DNA-binding domain superfamily/Winged helix DNA-binding domain"/>
    <property type="match status" value="1"/>
</dbReference>
<evidence type="ECO:0000256" key="1">
    <source>
        <dbReference type="ARBA" id="ARBA00009437"/>
    </source>
</evidence>
<reference evidence="7 8" key="1">
    <citation type="submission" date="2018-09" db="EMBL/GenBank/DDBJ databases">
        <title>YIM 75507 draft genome.</title>
        <authorList>
            <person name="Tang S."/>
            <person name="Feng Y."/>
        </authorList>
    </citation>
    <scope>NUCLEOTIDE SEQUENCE [LARGE SCALE GENOMIC DNA]</scope>
    <source>
        <strain evidence="7 8">YIM 75507</strain>
    </source>
</reference>
<dbReference type="PRINTS" id="PR00039">
    <property type="entry name" value="HTHLYSR"/>
</dbReference>
<dbReference type="SUPFAM" id="SSF46785">
    <property type="entry name" value="Winged helix' DNA-binding domain"/>
    <property type="match status" value="1"/>
</dbReference>
<dbReference type="PANTHER" id="PTHR30346:SF0">
    <property type="entry name" value="HCA OPERON TRANSCRIPTIONAL ACTIVATOR HCAR"/>
    <property type="match status" value="1"/>
</dbReference>
<feature type="domain" description="HTH lysR-type" evidence="6">
    <location>
        <begin position="1"/>
        <end position="58"/>
    </location>
</feature>
<comment type="caution">
    <text evidence="7">The sequence shown here is derived from an EMBL/GenBank/DDBJ whole genome shotgun (WGS) entry which is preliminary data.</text>
</comment>
<dbReference type="InterPro" id="IPR036390">
    <property type="entry name" value="WH_DNA-bd_sf"/>
</dbReference>
<accession>A0A3A4B262</accession>
<evidence type="ECO:0000256" key="2">
    <source>
        <dbReference type="ARBA" id="ARBA00023015"/>
    </source>
</evidence>
<comment type="similarity">
    <text evidence="1">Belongs to the LysR transcriptional regulatory family.</text>
</comment>
<dbReference type="Pfam" id="PF00126">
    <property type="entry name" value="HTH_1"/>
    <property type="match status" value="1"/>
</dbReference>
<keyword evidence="8" id="KW-1185">Reference proteome</keyword>
<dbReference type="Gene3D" id="3.40.190.10">
    <property type="entry name" value="Periplasmic binding protein-like II"/>
    <property type="match status" value="2"/>
</dbReference>
<feature type="region of interest" description="Disordered" evidence="5">
    <location>
        <begin position="301"/>
        <end position="364"/>
    </location>
</feature>
<evidence type="ECO:0000256" key="4">
    <source>
        <dbReference type="ARBA" id="ARBA00023163"/>
    </source>
</evidence>
<evidence type="ECO:0000313" key="8">
    <source>
        <dbReference type="Proteomes" id="UP000265768"/>
    </source>
</evidence>
<keyword evidence="4" id="KW-0804">Transcription</keyword>
<dbReference type="FunFam" id="1.10.10.10:FF:000001">
    <property type="entry name" value="LysR family transcriptional regulator"/>
    <property type="match status" value="1"/>
</dbReference>
<dbReference type="EMBL" id="QZEY01000001">
    <property type="protein sequence ID" value="RJL35825.1"/>
    <property type="molecule type" value="Genomic_DNA"/>
</dbReference>
<dbReference type="GO" id="GO:0003700">
    <property type="term" value="F:DNA-binding transcription factor activity"/>
    <property type="evidence" value="ECO:0007669"/>
    <property type="project" value="InterPro"/>
</dbReference>
<evidence type="ECO:0000256" key="3">
    <source>
        <dbReference type="ARBA" id="ARBA00023125"/>
    </source>
</evidence>
<protein>
    <submittedName>
        <fullName evidence="7">LysR family transcriptional regulator</fullName>
    </submittedName>
</protein>
<dbReference type="AlphaFoldDB" id="A0A3A4B262"/>
<dbReference type="OrthoDB" id="3828349at2"/>
<dbReference type="Pfam" id="PF03466">
    <property type="entry name" value="LysR_substrate"/>
    <property type="match status" value="1"/>
</dbReference>
<dbReference type="PANTHER" id="PTHR30346">
    <property type="entry name" value="TRANSCRIPTIONAL DUAL REGULATOR HCAR-RELATED"/>
    <property type="match status" value="1"/>
</dbReference>
<keyword evidence="2" id="KW-0805">Transcription regulation</keyword>
<dbReference type="InterPro" id="IPR000847">
    <property type="entry name" value="LysR_HTH_N"/>
</dbReference>
<dbReference type="GO" id="GO:0032993">
    <property type="term" value="C:protein-DNA complex"/>
    <property type="evidence" value="ECO:0007669"/>
    <property type="project" value="TreeGrafter"/>
</dbReference>
<dbReference type="RefSeq" id="WP_119924798.1">
    <property type="nucleotide sequence ID" value="NZ_QZEY01000001.1"/>
</dbReference>
<gene>
    <name evidence="7" type="ORF">D5H75_03325</name>
</gene>
<evidence type="ECO:0000313" key="7">
    <source>
        <dbReference type="EMBL" id="RJL35825.1"/>
    </source>
</evidence>
<proteinExistence type="inferred from homology"/>
<feature type="compositionally biased region" description="Low complexity" evidence="5">
    <location>
        <begin position="301"/>
        <end position="314"/>
    </location>
</feature>
<dbReference type="SUPFAM" id="SSF53850">
    <property type="entry name" value="Periplasmic binding protein-like II"/>
    <property type="match status" value="1"/>
</dbReference>